<sequence>MESLSREDVERYVQGQAMQERSRNGAWRGAAMQSLTPSMQAHVLRSDSRGCGAGAQGEPQGRPGLDQVGRCPARAGALPPGLRRLLHDRGGDREVSKGPGPRRRAARRPVVPGERLHQPGLPLARCGGGQRLLRPGQRIVPQGRGRAARQRVLQTGPGDDRQGTRALPGAPATAGGRGAQHGGRERQHICRARDRAEAGRRHQRLLVRRRRLGDPGRPRVRHRHALSRPHGPAPRPGALGGHPSPAHRRATWV</sequence>
<keyword evidence="3" id="KW-1185">Reference proteome</keyword>
<evidence type="ECO:0000313" key="2">
    <source>
        <dbReference type="EMBL" id="KFM25958.1"/>
    </source>
</evidence>
<accession>A0A087SJQ4</accession>
<organism evidence="2 3">
    <name type="scientific">Auxenochlorella protothecoides</name>
    <name type="common">Green microalga</name>
    <name type="synonym">Chlorella protothecoides</name>
    <dbReference type="NCBI Taxonomy" id="3075"/>
    <lineage>
        <taxon>Eukaryota</taxon>
        <taxon>Viridiplantae</taxon>
        <taxon>Chlorophyta</taxon>
        <taxon>core chlorophytes</taxon>
        <taxon>Trebouxiophyceae</taxon>
        <taxon>Chlorellales</taxon>
        <taxon>Chlorellaceae</taxon>
        <taxon>Auxenochlorella</taxon>
    </lineage>
</organism>
<feature type="compositionally biased region" description="Basic residues" evidence="1">
    <location>
        <begin position="201"/>
        <end position="211"/>
    </location>
</feature>
<dbReference type="KEGG" id="apro:F751_3596"/>
<protein>
    <submittedName>
        <fullName evidence="2">Uncharacterized protein</fullName>
    </submittedName>
</protein>
<feature type="region of interest" description="Disordered" evidence="1">
    <location>
        <begin position="75"/>
        <end position="253"/>
    </location>
</feature>
<feature type="compositionally biased region" description="Basic and acidic residues" evidence="1">
    <location>
        <begin position="182"/>
        <end position="200"/>
    </location>
</feature>
<dbReference type="GeneID" id="23614987"/>
<dbReference type="RefSeq" id="XP_011398854.1">
    <property type="nucleotide sequence ID" value="XM_011400552.1"/>
</dbReference>
<dbReference type="Proteomes" id="UP000028924">
    <property type="component" value="Unassembled WGS sequence"/>
</dbReference>
<reference evidence="2 3" key="1">
    <citation type="journal article" date="2014" name="BMC Genomics">
        <title>Oil accumulation mechanisms of the oleaginous microalga Chlorella protothecoides revealed through its genome, transcriptomes, and proteomes.</title>
        <authorList>
            <person name="Gao C."/>
            <person name="Wang Y."/>
            <person name="Shen Y."/>
            <person name="Yan D."/>
            <person name="He X."/>
            <person name="Dai J."/>
            <person name="Wu Q."/>
        </authorList>
    </citation>
    <scope>NUCLEOTIDE SEQUENCE [LARGE SCALE GENOMIC DNA]</scope>
    <source>
        <strain evidence="2 3">0710</strain>
    </source>
</reference>
<evidence type="ECO:0000256" key="1">
    <source>
        <dbReference type="SAM" id="MobiDB-lite"/>
    </source>
</evidence>
<name>A0A087SJQ4_AUXPR</name>
<gene>
    <name evidence="2" type="ORF">F751_3596</name>
</gene>
<feature type="compositionally biased region" description="Low complexity" evidence="1">
    <location>
        <begin position="164"/>
        <end position="174"/>
    </location>
</feature>
<feature type="compositionally biased region" description="Basic and acidic residues" evidence="1">
    <location>
        <begin position="85"/>
        <end position="96"/>
    </location>
</feature>
<evidence type="ECO:0000313" key="3">
    <source>
        <dbReference type="Proteomes" id="UP000028924"/>
    </source>
</evidence>
<feature type="compositionally biased region" description="Basic residues" evidence="1">
    <location>
        <begin position="218"/>
        <end position="227"/>
    </location>
</feature>
<dbReference type="AlphaFoldDB" id="A0A087SJQ4"/>
<proteinExistence type="predicted"/>
<dbReference type="EMBL" id="KL662125">
    <property type="protein sequence ID" value="KFM25958.1"/>
    <property type="molecule type" value="Genomic_DNA"/>
</dbReference>